<dbReference type="Pfam" id="PF00010">
    <property type="entry name" value="HLH"/>
    <property type="match status" value="1"/>
</dbReference>
<feature type="compositionally biased region" description="Low complexity" evidence="7">
    <location>
        <begin position="297"/>
        <end position="318"/>
    </location>
</feature>
<keyword evidence="4" id="KW-0238">DNA-binding</keyword>
<evidence type="ECO:0000313" key="11">
    <source>
        <dbReference type="Proteomes" id="UP000827986"/>
    </source>
</evidence>
<dbReference type="PROSITE" id="PS50888">
    <property type="entry name" value="BHLH"/>
    <property type="match status" value="1"/>
</dbReference>
<evidence type="ECO:0000256" key="4">
    <source>
        <dbReference type="ARBA" id="ARBA00023125"/>
    </source>
</evidence>
<feature type="compositionally biased region" description="Pro residues" evidence="7">
    <location>
        <begin position="319"/>
        <end position="329"/>
    </location>
</feature>
<feature type="region of interest" description="Disordered" evidence="7">
    <location>
        <begin position="145"/>
        <end position="276"/>
    </location>
</feature>
<comment type="caution">
    <text evidence="10">The sequence shown here is derived from an EMBL/GenBank/DDBJ whole genome shotgun (WGS) entry which is preliminary data.</text>
</comment>
<evidence type="ECO:0000256" key="5">
    <source>
        <dbReference type="ARBA" id="ARBA00023163"/>
    </source>
</evidence>
<feature type="compositionally biased region" description="Pro residues" evidence="7">
    <location>
        <begin position="513"/>
        <end position="533"/>
    </location>
</feature>
<evidence type="ECO:0000256" key="3">
    <source>
        <dbReference type="ARBA" id="ARBA00023015"/>
    </source>
</evidence>
<evidence type="ECO:0000256" key="1">
    <source>
        <dbReference type="ARBA" id="ARBA00004123"/>
    </source>
</evidence>
<feature type="compositionally biased region" description="Basic and acidic residues" evidence="7">
    <location>
        <begin position="194"/>
        <end position="204"/>
    </location>
</feature>
<evidence type="ECO:0000256" key="7">
    <source>
        <dbReference type="SAM" id="MobiDB-lite"/>
    </source>
</evidence>
<feature type="region of interest" description="Disordered" evidence="7">
    <location>
        <begin position="355"/>
        <end position="375"/>
    </location>
</feature>
<protein>
    <recommendedName>
        <fullName evidence="9">BHLH domain-containing protein</fullName>
    </recommendedName>
</protein>
<feature type="compositionally biased region" description="Basic and acidic residues" evidence="7">
    <location>
        <begin position="170"/>
        <end position="182"/>
    </location>
</feature>
<keyword evidence="6" id="KW-0539">Nucleus</keyword>
<feature type="region of interest" description="Disordered" evidence="7">
    <location>
        <begin position="753"/>
        <end position="798"/>
    </location>
</feature>
<sequence>MAPTLMLAALLCALRPAAGKALPAGPRGALPHEAAGGPRRFRRDLRGAPYEGEMGLANEIYYPRLGPLAQDELLAQALERLGAPPAGRWREDEPGGTPWLQEAPPGGRWRQDGAQAALALQRLLQESVPLASLLQLWDQARGAPYPDYDETGAGAPPRPRAPPPPQLSRYRTDGAYENHQDEPGDEEPGEMDAEMLRRLRRGLEEDPPTLLRVKRLGGDGEGPEAGAPQLQRAKRTEEEEEEAAVGGRRGAYGGEPLLRPVSFPRSPPPPPPPGLSRSLVPLLHLLHRACLVPSLPSSSTGPVSFPSSSSSTGPVSFPRSPPPLPPPGLPRSLIPLLHLLHRACLVPSFPSSSSSTGPASFPHSPPPPPPPGLSRSLAPLLLHRACLVPSFPSSSTGPVSGEWPTRPLSNLCPSLAWGGVGLGGSEPGSLPPLCDLFRSLAPGCGLLDLPGKLAHNSSAGHAALPCSRALGGGPPTLPTSPAGPPPRPAQPPTHSAPCTAPPPATPILQHPYALPPHPHPTPTAPPALPPHPQPQFYSTPMPCPPTHSTPMYWPPHPQPTTWHNHLFSQHPPPHPGHTPHPGQGSPPAGGSRDPHNLESLLPESGIVADIDLENVFSLAGDNFYELKSQPISGSPPAAPLQPPAPPAPGDPPGPSMSSSRVLLRQQLMRAQTQEQERREQQQAAQFLPPNSAPPTPAISVSSPLPRPSAQVPVEVLKVQTHLENPTRYHIQAAQRQQVKQYLSTTMGNKLAAQAVAGSSPGAPARSPQAASAPEPHSLPPRQQPASGPGSAPNSPMAMLHIGSNSEKEIDDVIDEIISLESSYNDEMLNYMSVDGGLQLPSTLPVAGNLLEIYSSPGLPDPTVPVSNSCPADLPNIKTEMSENEAKALMKERQKKDNHNLIERRRRFNINDRIKELGTLIPKSNDP</sequence>
<keyword evidence="8" id="KW-0732">Signal</keyword>
<dbReference type="Gene3D" id="4.10.280.10">
    <property type="entry name" value="Helix-loop-helix DNA-binding domain"/>
    <property type="match status" value="1"/>
</dbReference>
<evidence type="ECO:0000256" key="6">
    <source>
        <dbReference type="ARBA" id="ARBA00023242"/>
    </source>
</evidence>
<evidence type="ECO:0000313" key="10">
    <source>
        <dbReference type="EMBL" id="KAH1180804.1"/>
    </source>
</evidence>
<gene>
    <name evidence="10" type="ORF">KIL84_001738</name>
</gene>
<feature type="chain" id="PRO_5039490454" description="BHLH domain-containing protein" evidence="8">
    <location>
        <begin position="20"/>
        <end position="926"/>
    </location>
</feature>
<dbReference type="Proteomes" id="UP000827986">
    <property type="component" value="Unassembled WGS sequence"/>
</dbReference>
<dbReference type="InterPro" id="IPR036638">
    <property type="entry name" value="HLH_DNA-bd_sf"/>
</dbReference>
<feature type="compositionally biased region" description="Pro residues" evidence="7">
    <location>
        <begin position="541"/>
        <end position="558"/>
    </location>
</feature>
<feature type="compositionally biased region" description="Pro residues" evidence="7">
    <location>
        <begin position="475"/>
        <end position="491"/>
    </location>
</feature>
<dbReference type="Pfam" id="PF15951">
    <property type="entry name" value="MITF_TFEB_C_3_N"/>
    <property type="match status" value="1"/>
</dbReference>
<proteinExistence type="inferred from homology"/>
<dbReference type="PANTHER" id="PTHR45776:SF3">
    <property type="entry name" value="TRANSCRIPTION FACTOR E3"/>
    <property type="match status" value="1"/>
</dbReference>
<feature type="compositionally biased region" description="Low complexity" evidence="7">
    <location>
        <begin position="753"/>
        <end position="773"/>
    </location>
</feature>
<evidence type="ECO:0000259" key="9">
    <source>
        <dbReference type="PROSITE" id="PS50888"/>
    </source>
</evidence>
<feature type="region of interest" description="Disordered" evidence="7">
    <location>
        <begin position="466"/>
        <end position="599"/>
    </location>
</feature>
<dbReference type="InterPro" id="IPR011598">
    <property type="entry name" value="bHLH_dom"/>
</dbReference>
<dbReference type="GO" id="GO:0046983">
    <property type="term" value="F:protein dimerization activity"/>
    <property type="evidence" value="ECO:0007669"/>
    <property type="project" value="InterPro"/>
</dbReference>
<name>A0A9D3XFX9_9SAUR</name>
<feature type="compositionally biased region" description="Pro residues" evidence="7">
    <location>
        <begin position="363"/>
        <end position="372"/>
    </location>
</feature>
<feature type="compositionally biased region" description="Pro residues" evidence="7">
    <location>
        <begin position="156"/>
        <end position="166"/>
    </location>
</feature>
<dbReference type="GO" id="GO:0000978">
    <property type="term" value="F:RNA polymerase II cis-regulatory region sequence-specific DNA binding"/>
    <property type="evidence" value="ECO:0007669"/>
    <property type="project" value="TreeGrafter"/>
</dbReference>
<dbReference type="GO" id="GO:0005634">
    <property type="term" value="C:nucleus"/>
    <property type="evidence" value="ECO:0007669"/>
    <property type="project" value="UniProtKB-SubCell"/>
</dbReference>
<comment type="similarity">
    <text evidence="2">Belongs to the MiT/TFE family.</text>
</comment>
<dbReference type="SUPFAM" id="SSF47459">
    <property type="entry name" value="HLH, helix-loop-helix DNA-binding domain"/>
    <property type="match status" value="1"/>
</dbReference>
<dbReference type="GO" id="GO:0000981">
    <property type="term" value="F:DNA-binding transcription factor activity, RNA polymerase II-specific"/>
    <property type="evidence" value="ECO:0007669"/>
    <property type="project" value="TreeGrafter"/>
</dbReference>
<organism evidence="10 11">
    <name type="scientific">Mauremys mutica</name>
    <name type="common">yellowpond turtle</name>
    <dbReference type="NCBI Taxonomy" id="74926"/>
    <lineage>
        <taxon>Eukaryota</taxon>
        <taxon>Metazoa</taxon>
        <taxon>Chordata</taxon>
        <taxon>Craniata</taxon>
        <taxon>Vertebrata</taxon>
        <taxon>Euteleostomi</taxon>
        <taxon>Archelosauria</taxon>
        <taxon>Testudinata</taxon>
        <taxon>Testudines</taxon>
        <taxon>Cryptodira</taxon>
        <taxon>Durocryptodira</taxon>
        <taxon>Testudinoidea</taxon>
        <taxon>Geoemydidae</taxon>
        <taxon>Geoemydinae</taxon>
        <taxon>Mauremys</taxon>
    </lineage>
</organism>
<feature type="compositionally biased region" description="Low complexity" evidence="7">
    <location>
        <begin position="784"/>
        <end position="795"/>
    </location>
</feature>
<accession>A0A9D3XFX9</accession>
<feature type="compositionally biased region" description="Pro residues" evidence="7">
    <location>
        <begin position="636"/>
        <end position="654"/>
    </location>
</feature>
<feature type="compositionally biased region" description="Pro residues" evidence="7">
    <location>
        <begin position="265"/>
        <end position="274"/>
    </location>
</feature>
<reference evidence="10" key="1">
    <citation type="submission" date="2021-09" db="EMBL/GenBank/DDBJ databases">
        <title>The genome of Mauremys mutica provides insights into the evolution of semi-aquatic lifestyle.</title>
        <authorList>
            <person name="Gong S."/>
            <person name="Gao Y."/>
        </authorList>
    </citation>
    <scope>NUCLEOTIDE SEQUENCE</scope>
    <source>
        <strain evidence="10">MM-2020</strain>
        <tissue evidence="10">Muscle</tissue>
    </source>
</reference>
<keyword evidence="5" id="KW-0804">Transcription</keyword>
<evidence type="ECO:0000256" key="8">
    <source>
        <dbReference type="SAM" id="SignalP"/>
    </source>
</evidence>
<feature type="region of interest" description="Disordered" evidence="7">
    <location>
        <begin position="85"/>
        <end position="108"/>
    </location>
</feature>
<keyword evidence="11" id="KW-1185">Reference proteome</keyword>
<keyword evidence="3" id="KW-0805">Transcription regulation</keyword>
<feature type="compositionally biased region" description="Acidic residues" evidence="7">
    <location>
        <begin position="183"/>
        <end position="193"/>
    </location>
</feature>
<feature type="compositionally biased region" description="Low complexity" evidence="7">
    <location>
        <begin position="254"/>
        <end position="264"/>
    </location>
</feature>
<dbReference type="PANTHER" id="PTHR45776">
    <property type="entry name" value="MIP04163P"/>
    <property type="match status" value="1"/>
</dbReference>
<evidence type="ECO:0000256" key="2">
    <source>
        <dbReference type="ARBA" id="ARBA00008289"/>
    </source>
</evidence>
<comment type="subcellular location">
    <subcellularLocation>
        <location evidence="1">Nucleus</location>
    </subcellularLocation>
</comment>
<feature type="region of interest" description="Disordered" evidence="7">
    <location>
        <begin position="627"/>
        <end position="707"/>
    </location>
</feature>
<dbReference type="InterPro" id="IPR031867">
    <property type="entry name" value="MiT/TFE_N"/>
</dbReference>
<feature type="region of interest" description="Disordered" evidence="7">
    <location>
        <begin position="297"/>
        <end position="329"/>
    </location>
</feature>
<feature type="domain" description="BHLH" evidence="9">
    <location>
        <begin position="893"/>
        <end position="926"/>
    </location>
</feature>
<feature type="signal peptide" evidence="8">
    <location>
        <begin position="1"/>
        <end position="19"/>
    </location>
</feature>
<dbReference type="AlphaFoldDB" id="A0A9D3XFX9"/>
<dbReference type="EMBL" id="JAHDVG010000469">
    <property type="protein sequence ID" value="KAH1180804.1"/>
    <property type="molecule type" value="Genomic_DNA"/>
</dbReference>